<accession>A0A2S9IRA9</accession>
<gene>
    <name evidence="1" type="ORF">C5748_12560</name>
</gene>
<name>A0A2S9IRA9_9HYPH</name>
<keyword evidence="2" id="KW-1185">Reference proteome</keyword>
<evidence type="ECO:0000313" key="1">
    <source>
        <dbReference type="EMBL" id="PRD43040.1"/>
    </source>
</evidence>
<comment type="caution">
    <text evidence="1">The sequence shown here is derived from an EMBL/GenBank/DDBJ whole genome shotgun (WGS) entry which is preliminary data.</text>
</comment>
<dbReference type="Proteomes" id="UP000239434">
    <property type="component" value="Unassembled WGS sequence"/>
</dbReference>
<protein>
    <submittedName>
        <fullName evidence="1">Uncharacterized protein</fullName>
    </submittedName>
</protein>
<proteinExistence type="predicted"/>
<dbReference type="EMBL" id="PVBR01000008">
    <property type="protein sequence ID" value="PRD43040.1"/>
    <property type="molecule type" value="Genomic_DNA"/>
</dbReference>
<dbReference type="AlphaFoldDB" id="A0A2S9IRA9"/>
<reference evidence="1 2" key="1">
    <citation type="submission" date="2018-02" db="EMBL/GenBank/DDBJ databases">
        <title>The draft genome of Phyllobacterium sp. 1N-3.</title>
        <authorList>
            <person name="Liu L."/>
            <person name="Li L."/>
            <person name="Zhang X."/>
            <person name="Wang T."/>
            <person name="Liang L."/>
        </authorList>
    </citation>
    <scope>NUCLEOTIDE SEQUENCE [LARGE SCALE GENOMIC DNA]</scope>
    <source>
        <strain evidence="1 2">1N-3</strain>
    </source>
</reference>
<sequence length="64" mass="7336">MARPRRTTTERVRVVLEPSLRSPAYDPAKPDSRLVEFVRMLARQAAKEFVEAEGKRKAGDRLPE</sequence>
<evidence type="ECO:0000313" key="2">
    <source>
        <dbReference type="Proteomes" id="UP000239434"/>
    </source>
</evidence>
<organism evidence="1 2">
    <name type="scientific">Phyllobacterium phragmitis</name>
    <dbReference type="NCBI Taxonomy" id="2670329"/>
    <lineage>
        <taxon>Bacteria</taxon>
        <taxon>Pseudomonadati</taxon>
        <taxon>Pseudomonadota</taxon>
        <taxon>Alphaproteobacteria</taxon>
        <taxon>Hyphomicrobiales</taxon>
        <taxon>Phyllobacteriaceae</taxon>
        <taxon>Phyllobacterium</taxon>
    </lineage>
</organism>